<feature type="compositionally biased region" description="Polar residues" evidence="1">
    <location>
        <begin position="150"/>
        <end position="170"/>
    </location>
</feature>
<proteinExistence type="predicted"/>
<feature type="region of interest" description="Disordered" evidence="1">
    <location>
        <begin position="213"/>
        <end position="258"/>
    </location>
</feature>
<feature type="region of interest" description="Disordered" evidence="1">
    <location>
        <begin position="148"/>
        <end position="179"/>
    </location>
</feature>
<dbReference type="Gene3D" id="3.30.300.30">
    <property type="match status" value="2"/>
</dbReference>
<dbReference type="SUPFAM" id="SSF56801">
    <property type="entry name" value="Acetyl-CoA synthetase-like"/>
    <property type="match status" value="3"/>
</dbReference>
<dbReference type="GO" id="GO:0070566">
    <property type="term" value="F:adenylyltransferase activity"/>
    <property type="evidence" value="ECO:0007669"/>
    <property type="project" value="TreeGrafter"/>
</dbReference>
<evidence type="ECO:0000259" key="5">
    <source>
        <dbReference type="Pfam" id="PF24919"/>
    </source>
</evidence>
<dbReference type="GO" id="GO:0006633">
    <property type="term" value="P:fatty acid biosynthetic process"/>
    <property type="evidence" value="ECO:0007669"/>
    <property type="project" value="TreeGrafter"/>
</dbReference>
<feature type="domain" description="AMP-dependent synthetase/ligase" evidence="2">
    <location>
        <begin position="653"/>
        <end position="829"/>
    </location>
</feature>
<evidence type="ECO:0000313" key="7">
    <source>
        <dbReference type="Proteomes" id="UP000193922"/>
    </source>
</evidence>
<sequence>MESSIQQAAFDELPVMYQARIRDLQQELLDGDITQKGYSKKITHIMEEYQASQGAVAPSSLMPPSDSRQVQFSEPSEARPDGAGGRTVKVDYSTRQSTAMGFKKPGINFDDLLGEFDDSDDSDDIAPTNISFRLQPNRTALGITTDALERTSSNGSPAQRSGSSGKTTPRSGARTPYSVGGRVVDDIAWDSGWAPSGRADHVLDDMMDPLGQRAAQQAQFSDDSSADEFDSIGPADFNPDQITKDAKHATSDMPAAAAGDVKRMNSLVYPRGRRTDKVQVGRAEKTRSKLYGIGEEVDFGDLPSSGDERESRRTSAALSHGSLSSDKRDDSGIIQHQVSAAGSGIPTPKSASVTPQLAGSAEMAVPRSPLGEDPGQGADQKFSRLSLASSGSESVLDAVSGSITLDDLARASNVDLTSMRESMVVPEQPTLAQLAAESAAQSPLEEDALAIEADSPDSREPAGGGMVVDNVVSQQLSSSSSIALGGDSSPVDGVESAMPRALSEYDPPGHTSSEGLADNDSQPNARPGAAGPHRQRGWTGGQRRLDACRTIRQEAEPEVPANFDMPSTPVPAIDTELAAQDNAGNVRGDDSASRVRAMGWRAVGWRTRAVGGSVGTAATASGATPDAGVGSAAPGADDTSGIAYTCIDTKGREIGSWTWQGLHVRAMHVVQVLRQQGVAAWGDRVALVYRKYEMLEFVGSLFGCFYAGLTAVPIVAGDSYAELVHVLNSTGAAVVLTTELNIRSLSKDLSQNSVGPWLACRCATASAQHHHARQPADTAYSTTTETRIGELSGADVAYIEFSKSPNGELKGVQVTHGAILTQCTGWMMSTGMLGIGRKYKHRVELEQSDDEHGSMHELDAALGSEPPVPEPVDAANHAASGSLGKRWGGSTGFLGRLRNVGSLPRIRKNSASSTTSFRSSLAGPPQLARDRASSAASARGSPSTMPRNPTRMSAVSAARSSPRSSHAGDSAQRASEVVVSYIEPRQHFGLVYGILAGCFGGHQSVYTSSALCDLPGAYIGLLTRYRATVAVGDYTGLQSVLSTATDEPAQIAGYDKKTPPNLAALRLVLLDALFVDPDFHATFNRNVLHPYGCPYQSIADTEGHPVITPVCTLAEHGSVLMAMRDCLSSYPPPGVQPASQHGGYEFRTEAEVDRIGTVRYHSFGYPAFQSTIAVVDPETRELCAPDAIGELWIDSPALGSGFWGLPKLTSSIFAARYTYSTEPGVELVSSGEYLRTGLMGAVVQGQVLVFGFYEDRIRTLTLGDNAWLEPQLGFHYAGDINSTIRRYLPQITECTAFEMYANDAHFPVIAAEVRHNSGMYATIADEIYGVLRNRHGLHAYAVALCPPNTLPRAFQYGKRTVNAQLCRHQFESGRINCLFVRLSTDGLFMNLPPPASQLPPDDSYQDPSVALYGRWVQQTSLEDAMPTVDERSRVDLNSFKSITDVLVWRAQKHPDDPAFSHFDERGRPIKTLSFAKLLTKVSALAQLMLEKKRVGAGDHVLVVIAPSPSYVIALHACLAIGAIPVAVAPPDAARLSEDMPPLLATVREFKISYMLVDSHSDEVFRSKMMEGAMRAPALRALLGSSKMPSVLHLQVPFAVGGAASRSAGDAVYGSAGVDAAKGDFQMLSSQPVIASVRAYNGYGLLHCTMLGVFVGCATLLLSPADFFANPLVWFDLVQRHKVKDAFATLPMLQHAMNFIASNQMRTTFSLHSVRNLILATEERVDPVTFARIRDFFAPARLDEMAINPLYGTLMNPCISTRAYLGVCPLTLRLDLHELRRARVVALPPLSEMESPEEAALHSLTLQDSGKVSGSTMVAIVDPLTRTALPAGSIGEVWVCSYSNALLKQRLVPGNAAPGGRPVMNGDDATGFLDGAHDHEFVRTGDLGFLYLQVSGEQDGAPAEPYLFVVGKISETFSVDEYMYFYSDIERAAEDTSQDILPGGCVVMQTTVQTTFAADMPVGSSAQVGSARSRAVSVDSTRLRLVAVISLRRPPADSFLPNLACLVFNNVLDRHQVLVDEIVFVPRDSLPRSRISERRRRTVRGLYESGKLNAFVSYPISNSPTLPSGAANPNNRQSFLGLPNPTASSLAFANVEG</sequence>
<name>A0A1Y1WMA0_9FUNG</name>
<gene>
    <name evidence="6" type="ORF">DL89DRAFT_300912</name>
</gene>
<feature type="compositionally biased region" description="Basic and acidic residues" evidence="1">
    <location>
        <begin position="273"/>
        <end position="283"/>
    </location>
</feature>
<evidence type="ECO:0000259" key="3">
    <source>
        <dbReference type="Pfam" id="PF06464"/>
    </source>
</evidence>
<dbReference type="InterPro" id="IPR056881">
    <property type="entry name" value="Mug62_dom"/>
</dbReference>
<comment type="caution">
    <text evidence="6">The sequence shown here is derived from an EMBL/GenBank/DDBJ whole genome shotgun (WGS) entry which is preliminary data.</text>
</comment>
<dbReference type="InterPro" id="IPR042099">
    <property type="entry name" value="ANL_N_sf"/>
</dbReference>
<dbReference type="Gene3D" id="3.40.50.12780">
    <property type="entry name" value="N-terminal domain of ligase-like"/>
    <property type="match status" value="4"/>
</dbReference>
<dbReference type="OrthoDB" id="69964at2759"/>
<dbReference type="GO" id="GO:0005886">
    <property type="term" value="C:plasma membrane"/>
    <property type="evidence" value="ECO:0007669"/>
    <property type="project" value="TreeGrafter"/>
</dbReference>
<dbReference type="Pfam" id="PF23024">
    <property type="entry name" value="AMP-dom_DIP2-like"/>
    <property type="match status" value="1"/>
</dbReference>
<dbReference type="Proteomes" id="UP000193922">
    <property type="component" value="Unassembled WGS sequence"/>
</dbReference>
<dbReference type="PANTHER" id="PTHR22754">
    <property type="entry name" value="DISCO-INTERACTING PROTEIN 2 DIP2 -RELATED"/>
    <property type="match status" value="1"/>
</dbReference>
<dbReference type="Pfam" id="PF00501">
    <property type="entry name" value="AMP-binding"/>
    <property type="match status" value="3"/>
</dbReference>
<reference evidence="6 7" key="1">
    <citation type="submission" date="2016-07" db="EMBL/GenBank/DDBJ databases">
        <title>Pervasive Adenine N6-methylation of Active Genes in Fungi.</title>
        <authorList>
            <consortium name="DOE Joint Genome Institute"/>
            <person name="Mondo S.J."/>
            <person name="Dannebaum R.O."/>
            <person name="Kuo R.C."/>
            <person name="Labutti K."/>
            <person name="Haridas S."/>
            <person name="Kuo A."/>
            <person name="Salamov A."/>
            <person name="Ahrendt S.R."/>
            <person name="Lipzen A."/>
            <person name="Sullivan W."/>
            <person name="Andreopoulos W.B."/>
            <person name="Clum A."/>
            <person name="Lindquist E."/>
            <person name="Daum C."/>
            <person name="Ramamoorthy G.K."/>
            <person name="Gryganskyi A."/>
            <person name="Culley D."/>
            <person name="Magnuson J.K."/>
            <person name="James T.Y."/>
            <person name="O'Malley M.A."/>
            <person name="Stajich J.E."/>
            <person name="Spatafora J.W."/>
            <person name="Visel A."/>
            <person name="Grigoriev I.V."/>
        </authorList>
    </citation>
    <scope>NUCLEOTIDE SEQUENCE [LARGE SCALE GENOMIC DNA]</scope>
    <source>
        <strain evidence="6 7">ATCC 12442</strain>
    </source>
</reference>
<feature type="domain" description="AMP-binding enzyme C-terminal" evidence="4">
    <location>
        <begin position="1983"/>
        <end position="2053"/>
    </location>
</feature>
<keyword evidence="7" id="KW-1185">Reference proteome</keyword>
<dbReference type="PANTHER" id="PTHR22754:SF32">
    <property type="entry name" value="DISCO-INTERACTING PROTEIN 2"/>
    <property type="match status" value="1"/>
</dbReference>
<feature type="region of interest" description="Disordered" evidence="1">
    <location>
        <begin position="296"/>
        <end position="380"/>
    </location>
</feature>
<feature type="region of interest" description="Disordered" evidence="1">
    <location>
        <begin position="860"/>
        <end position="885"/>
    </location>
</feature>
<evidence type="ECO:0000313" key="6">
    <source>
        <dbReference type="EMBL" id="ORX74633.1"/>
    </source>
</evidence>
<dbReference type="STRING" id="61395.A0A1Y1WMA0"/>
<dbReference type="Pfam" id="PF06464">
    <property type="entry name" value="DMAP_binding"/>
    <property type="match status" value="1"/>
</dbReference>
<organism evidence="6 7">
    <name type="scientific">Linderina pennispora</name>
    <dbReference type="NCBI Taxonomy" id="61395"/>
    <lineage>
        <taxon>Eukaryota</taxon>
        <taxon>Fungi</taxon>
        <taxon>Fungi incertae sedis</taxon>
        <taxon>Zoopagomycota</taxon>
        <taxon>Kickxellomycotina</taxon>
        <taxon>Kickxellomycetes</taxon>
        <taxon>Kickxellales</taxon>
        <taxon>Kickxellaceae</taxon>
        <taxon>Linderina</taxon>
    </lineage>
</organism>
<dbReference type="Pfam" id="PF24919">
    <property type="entry name" value="Mug62"/>
    <property type="match status" value="1"/>
</dbReference>
<evidence type="ECO:0000259" key="2">
    <source>
        <dbReference type="Pfam" id="PF00501"/>
    </source>
</evidence>
<feature type="domain" description="Meiotically up-regulated gene 62 protein-like alpha-beta" evidence="5">
    <location>
        <begin position="1254"/>
        <end position="1392"/>
    </location>
</feature>
<feature type="compositionally biased region" description="Low complexity" evidence="1">
    <location>
        <begin position="951"/>
        <end position="965"/>
    </location>
</feature>
<feature type="region of interest" description="Disordered" evidence="1">
    <location>
        <begin position="54"/>
        <end position="89"/>
    </location>
</feature>
<feature type="region of interest" description="Disordered" evidence="1">
    <location>
        <begin position="905"/>
        <end position="971"/>
    </location>
</feature>
<feature type="region of interest" description="Disordered" evidence="1">
    <location>
        <begin position="264"/>
        <end position="283"/>
    </location>
</feature>
<dbReference type="InterPro" id="IPR010506">
    <property type="entry name" value="DMAP1-bd"/>
</dbReference>
<dbReference type="EMBL" id="MCFD01000001">
    <property type="protein sequence ID" value="ORX74633.1"/>
    <property type="molecule type" value="Genomic_DNA"/>
</dbReference>
<dbReference type="InterPro" id="IPR045851">
    <property type="entry name" value="AMP-bd_C_sf"/>
</dbReference>
<feature type="compositionally biased region" description="Low complexity" evidence="1">
    <location>
        <begin position="933"/>
        <end position="943"/>
    </location>
</feature>
<feature type="compositionally biased region" description="Polar residues" evidence="1">
    <location>
        <begin position="510"/>
        <end position="524"/>
    </location>
</feature>
<feature type="compositionally biased region" description="Low complexity" evidence="1">
    <location>
        <begin position="910"/>
        <end position="920"/>
    </location>
</feature>
<protein>
    <submittedName>
        <fullName evidence="6">Acetyl-CoA synthetase-like protein</fullName>
    </submittedName>
</protein>
<feature type="domain" description="AMP-dependent synthetase/ligase" evidence="2">
    <location>
        <begin position="972"/>
        <end position="1203"/>
    </location>
</feature>
<dbReference type="InterPro" id="IPR025110">
    <property type="entry name" value="AMP-bd_C"/>
</dbReference>
<feature type="compositionally biased region" description="Polar residues" evidence="1">
    <location>
        <begin position="314"/>
        <end position="324"/>
    </location>
</feature>
<feature type="domain" description="DMAP1-binding" evidence="3">
    <location>
        <begin position="12"/>
        <end position="69"/>
    </location>
</feature>
<feature type="compositionally biased region" description="Low complexity" evidence="1">
    <location>
        <begin position="213"/>
        <end position="223"/>
    </location>
</feature>
<accession>A0A1Y1WMA0</accession>
<evidence type="ECO:0000259" key="4">
    <source>
        <dbReference type="Pfam" id="PF23024"/>
    </source>
</evidence>
<feature type="domain" description="AMP-dependent synthetase/ligase" evidence="2">
    <location>
        <begin position="1448"/>
        <end position="1584"/>
    </location>
</feature>
<dbReference type="GeneID" id="63807480"/>
<dbReference type="RefSeq" id="XP_040747844.1">
    <property type="nucleotide sequence ID" value="XM_040890832.1"/>
</dbReference>
<feature type="region of interest" description="Disordered" evidence="1">
    <location>
        <begin position="501"/>
        <end position="544"/>
    </location>
</feature>
<evidence type="ECO:0000256" key="1">
    <source>
        <dbReference type="SAM" id="MobiDB-lite"/>
    </source>
</evidence>
<dbReference type="InterPro" id="IPR000873">
    <property type="entry name" value="AMP-dep_synth/lig_dom"/>
</dbReference>